<dbReference type="InterPro" id="IPR027266">
    <property type="entry name" value="TrmE/GcvT-like"/>
</dbReference>
<protein>
    <recommendedName>
        <fullName evidence="2 7">Aminomethyltransferase</fullName>
        <ecNumber evidence="2 7">2.1.2.10</ecNumber>
    </recommendedName>
    <alternativeName>
        <fullName evidence="5 7">Glycine cleavage system T protein</fullName>
    </alternativeName>
</protein>
<evidence type="ECO:0000256" key="1">
    <source>
        <dbReference type="ARBA" id="ARBA00008609"/>
    </source>
</evidence>
<dbReference type="PANTHER" id="PTHR43757">
    <property type="entry name" value="AMINOMETHYLTRANSFERASE"/>
    <property type="match status" value="1"/>
</dbReference>
<organism evidence="11 12">
    <name type="scientific">Corynebacterium lowii</name>
    <dbReference type="NCBI Taxonomy" id="1544413"/>
    <lineage>
        <taxon>Bacteria</taxon>
        <taxon>Bacillati</taxon>
        <taxon>Actinomycetota</taxon>
        <taxon>Actinomycetes</taxon>
        <taxon>Mycobacteriales</taxon>
        <taxon>Corynebacteriaceae</taxon>
        <taxon>Corynebacterium</taxon>
    </lineage>
</organism>
<dbReference type="RefSeq" id="WP_055177109.1">
    <property type="nucleotide sequence ID" value="NZ_JAUSQY010000001.1"/>
</dbReference>
<feature type="domain" description="Aminomethyltransferase C-terminal" evidence="10">
    <location>
        <begin position="291"/>
        <end position="372"/>
    </location>
</feature>
<dbReference type="NCBIfam" id="TIGR00528">
    <property type="entry name" value="gcvT"/>
    <property type="match status" value="1"/>
</dbReference>
<evidence type="ECO:0000256" key="2">
    <source>
        <dbReference type="ARBA" id="ARBA00012616"/>
    </source>
</evidence>
<accession>A0A0Q1E2J2</accession>
<dbReference type="AlphaFoldDB" id="A0A0Q1E2J2"/>
<dbReference type="STRING" id="1544413.Clow_01007"/>
<dbReference type="InterPro" id="IPR029043">
    <property type="entry name" value="GcvT/YgfZ_C"/>
</dbReference>
<comment type="catalytic activity">
    <reaction evidence="6 7">
        <text>N(6)-[(R)-S(8)-aminomethyldihydrolipoyl]-L-lysyl-[protein] + (6S)-5,6,7,8-tetrahydrofolate = N(6)-[(R)-dihydrolipoyl]-L-lysyl-[protein] + (6R)-5,10-methylene-5,6,7,8-tetrahydrofolate + NH4(+)</text>
        <dbReference type="Rhea" id="RHEA:16945"/>
        <dbReference type="Rhea" id="RHEA-COMP:10475"/>
        <dbReference type="Rhea" id="RHEA-COMP:10492"/>
        <dbReference type="ChEBI" id="CHEBI:15636"/>
        <dbReference type="ChEBI" id="CHEBI:28938"/>
        <dbReference type="ChEBI" id="CHEBI:57453"/>
        <dbReference type="ChEBI" id="CHEBI:83100"/>
        <dbReference type="ChEBI" id="CHEBI:83143"/>
        <dbReference type="EC" id="2.1.2.10"/>
    </reaction>
</comment>
<keyword evidence="12" id="KW-1185">Reference proteome</keyword>
<evidence type="ECO:0000313" key="12">
    <source>
        <dbReference type="Proteomes" id="UP000050488"/>
    </source>
</evidence>
<evidence type="ECO:0000256" key="5">
    <source>
        <dbReference type="ARBA" id="ARBA00031395"/>
    </source>
</evidence>
<dbReference type="Pfam" id="PF01571">
    <property type="entry name" value="GCV_T"/>
    <property type="match status" value="1"/>
</dbReference>
<dbReference type="FunFam" id="2.40.30.110:FF:000003">
    <property type="entry name" value="Aminomethyltransferase"/>
    <property type="match status" value="1"/>
</dbReference>
<dbReference type="Proteomes" id="UP000050488">
    <property type="component" value="Unassembled WGS sequence"/>
</dbReference>
<dbReference type="GO" id="GO:0008483">
    <property type="term" value="F:transaminase activity"/>
    <property type="evidence" value="ECO:0007669"/>
    <property type="project" value="UniProtKB-KW"/>
</dbReference>
<dbReference type="FunFam" id="4.10.1250.10:FF:000001">
    <property type="entry name" value="Aminomethyltransferase"/>
    <property type="match status" value="1"/>
</dbReference>
<comment type="function">
    <text evidence="7">The glycine cleavage system catalyzes the degradation of glycine.</text>
</comment>
<dbReference type="SUPFAM" id="SSF103025">
    <property type="entry name" value="Folate-binding domain"/>
    <property type="match status" value="1"/>
</dbReference>
<dbReference type="FunFam" id="3.30.70.1400:FF:000001">
    <property type="entry name" value="Aminomethyltransferase"/>
    <property type="match status" value="1"/>
</dbReference>
<evidence type="ECO:0000259" key="9">
    <source>
        <dbReference type="Pfam" id="PF01571"/>
    </source>
</evidence>
<dbReference type="InterPro" id="IPR022903">
    <property type="entry name" value="GcvT_bac"/>
</dbReference>
<dbReference type="PIRSF" id="PIRSF006487">
    <property type="entry name" value="GcvT"/>
    <property type="match status" value="1"/>
</dbReference>
<dbReference type="EMBL" id="LKEV01000002">
    <property type="protein sequence ID" value="KQB86799.1"/>
    <property type="molecule type" value="Genomic_DNA"/>
</dbReference>
<keyword evidence="4 7" id="KW-0808">Transferase</keyword>
<feature type="domain" description="GCVT N-terminal" evidence="9">
    <location>
        <begin position="12"/>
        <end position="273"/>
    </location>
</feature>
<dbReference type="Gene3D" id="3.30.70.1400">
    <property type="entry name" value="Aminomethyltransferase beta-barrel domains"/>
    <property type="match status" value="1"/>
</dbReference>
<reference evidence="11 12" key="1">
    <citation type="submission" date="2015-10" db="EMBL/GenBank/DDBJ databases">
        <title>Corynebacteirum lowii and Corynebacterium oculi species nova, derived from human clinical disease and and emended description of Corynebacterium mastiditis.</title>
        <authorList>
            <person name="Bernard K."/>
            <person name="Pacheco A.L."/>
            <person name="Mcdougall C."/>
            <person name="Burtx T."/>
            <person name="Weibe D."/>
            <person name="Tyler S."/>
            <person name="Olson A.B."/>
            <person name="Cnockaert M."/>
            <person name="Eguchi H."/>
            <person name="Kuwahara T."/>
            <person name="Nakayama-Imaohji H."/>
            <person name="Boudewijins M."/>
            <person name="Van Hoecke F."/>
            <person name="Bernier A.-M."/>
            <person name="Vandamme P."/>
        </authorList>
    </citation>
    <scope>NUCLEOTIDE SEQUENCE [LARGE SCALE GENOMIC DNA]</scope>
    <source>
        <strain evidence="11 12">NML 130206</strain>
    </source>
</reference>
<sequence length="376" mass="40196">MSNPDSLRHSPLHAEHEALGASFTPFGDWSMPLKYGKELEEHRAVRERAGLFDLSHMGEVRVSGPQAAAFLDYALISHLSSIAVGRAKYSMIVRPDGGIIDDLITYRLSEEEFLVVPNASNTAVVVEALRERAAGFEVTLDDESTQTALIAVQGPRAEEIVLSLVGEQDREAVRTLKYYAAFSATVAGIPDVLIARTGYTGEDGFELFTPNENASALWAAALEAGQPHEIQPAGLAARDSLRLEAAMPLYGNELTEQTTPIDAGLGVLVSAKKEADFVGKEALKAAAEPTRVLVGLASEGKRAARSGATVLSTEGSEGSEIGVVTSGQPSPTLGHPIALAYVDRASATPGAEVTVDIRGKHYPFRIVETPFYRRSR</sequence>
<dbReference type="GO" id="GO:0019464">
    <property type="term" value="P:glycine decarboxylation via glycine cleavage system"/>
    <property type="evidence" value="ECO:0007669"/>
    <property type="project" value="UniProtKB-UniRule"/>
</dbReference>
<dbReference type="NCBIfam" id="NF001567">
    <property type="entry name" value="PRK00389.1"/>
    <property type="match status" value="1"/>
</dbReference>
<dbReference type="Gene3D" id="4.10.1250.10">
    <property type="entry name" value="Aminomethyltransferase fragment"/>
    <property type="match status" value="1"/>
</dbReference>
<dbReference type="EC" id="2.1.2.10" evidence="2 7"/>
<dbReference type="Gene3D" id="3.30.1360.120">
    <property type="entry name" value="Probable tRNA modification gtpase trme, domain 1"/>
    <property type="match status" value="1"/>
</dbReference>
<dbReference type="GO" id="GO:0005960">
    <property type="term" value="C:glycine cleavage complex"/>
    <property type="evidence" value="ECO:0007669"/>
    <property type="project" value="InterPro"/>
</dbReference>
<dbReference type="HAMAP" id="MF_00259">
    <property type="entry name" value="GcvT"/>
    <property type="match status" value="1"/>
</dbReference>
<dbReference type="GO" id="GO:0032259">
    <property type="term" value="P:methylation"/>
    <property type="evidence" value="ECO:0007669"/>
    <property type="project" value="UniProtKB-KW"/>
</dbReference>
<comment type="subunit">
    <text evidence="7">The glycine cleavage system is composed of four proteins: P, T, L and H.</text>
</comment>
<comment type="caution">
    <text evidence="11">The sequence shown here is derived from an EMBL/GenBank/DDBJ whole genome shotgun (WGS) entry which is preliminary data.</text>
</comment>
<dbReference type="PATRIC" id="fig|1544413.3.peg.1012"/>
<evidence type="ECO:0000256" key="6">
    <source>
        <dbReference type="ARBA" id="ARBA00047665"/>
    </source>
</evidence>
<evidence type="ECO:0000259" key="10">
    <source>
        <dbReference type="Pfam" id="PF08669"/>
    </source>
</evidence>
<dbReference type="InterPro" id="IPR013977">
    <property type="entry name" value="GcvT_C"/>
</dbReference>
<feature type="binding site" evidence="8">
    <location>
        <position position="206"/>
    </location>
    <ligand>
        <name>substrate</name>
    </ligand>
</feature>
<dbReference type="GO" id="GO:0008168">
    <property type="term" value="F:methyltransferase activity"/>
    <property type="evidence" value="ECO:0007669"/>
    <property type="project" value="UniProtKB-KW"/>
</dbReference>
<proteinExistence type="inferred from homology"/>
<dbReference type="GO" id="GO:0005829">
    <property type="term" value="C:cytosol"/>
    <property type="evidence" value="ECO:0007669"/>
    <property type="project" value="TreeGrafter"/>
</dbReference>
<dbReference type="GO" id="GO:0004047">
    <property type="term" value="F:aminomethyltransferase activity"/>
    <property type="evidence" value="ECO:0007669"/>
    <property type="project" value="UniProtKB-UniRule"/>
</dbReference>
<evidence type="ECO:0000256" key="8">
    <source>
        <dbReference type="PIRSR" id="PIRSR006487-1"/>
    </source>
</evidence>
<evidence type="ECO:0000256" key="7">
    <source>
        <dbReference type="HAMAP-Rule" id="MF_00259"/>
    </source>
</evidence>
<dbReference type="Gene3D" id="2.40.30.110">
    <property type="entry name" value="Aminomethyltransferase beta-barrel domains"/>
    <property type="match status" value="1"/>
</dbReference>
<evidence type="ECO:0000256" key="3">
    <source>
        <dbReference type="ARBA" id="ARBA00022576"/>
    </source>
</evidence>
<keyword evidence="3 7" id="KW-0032">Aminotransferase</keyword>
<dbReference type="InterPro" id="IPR006222">
    <property type="entry name" value="GCVT_N"/>
</dbReference>
<evidence type="ECO:0000313" key="11">
    <source>
        <dbReference type="EMBL" id="KQB86799.1"/>
    </source>
</evidence>
<dbReference type="PANTHER" id="PTHR43757:SF2">
    <property type="entry name" value="AMINOMETHYLTRANSFERASE, MITOCHONDRIAL"/>
    <property type="match status" value="1"/>
</dbReference>
<comment type="similarity">
    <text evidence="1 7">Belongs to the GcvT family.</text>
</comment>
<keyword evidence="11" id="KW-0489">Methyltransferase</keyword>
<name>A0A0Q1E2J2_9CORY</name>
<gene>
    <name evidence="7 11" type="primary">gcvT</name>
    <name evidence="11" type="ORF">Clow_01007</name>
</gene>
<dbReference type="SUPFAM" id="SSF101790">
    <property type="entry name" value="Aminomethyltransferase beta-barrel domain"/>
    <property type="match status" value="1"/>
</dbReference>
<dbReference type="InterPro" id="IPR028896">
    <property type="entry name" value="GcvT/YgfZ/DmdA"/>
</dbReference>
<dbReference type="InterPro" id="IPR006223">
    <property type="entry name" value="GcvT"/>
</dbReference>
<dbReference type="Pfam" id="PF08669">
    <property type="entry name" value="GCV_T_C"/>
    <property type="match status" value="1"/>
</dbReference>
<evidence type="ECO:0000256" key="4">
    <source>
        <dbReference type="ARBA" id="ARBA00022679"/>
    </source>
</evidence>
<dbReference type="OrthoDB" id="9774591at2"/>